<organism evidence="1 2">
    <name type="scientific">Alkalilimnicola ehrlichii</name>
    <dbReference type="NCBI Taxonomy" id="351052"/>
    <lineage>
        <taxon>Bacteria</taxon>
        <taxon>Pseudomonadati</taxon>
        <taxon>Pseudomonadota</taxon>
        <taxon>Gammaproteobacteria</taxon>
        <taxon>Chromatiales</taxon>
        <taxon>Ectothiorhodospiraceae</taxon>
        <taxon>Alkalilimnicola</taxon>
    </lineage>
</organism>
<name>A0A3E0WNM9_9GAMM</name>
<evidence type="ECO:0000313" key="2">
    <source>
        <dbReference type="Proteomes" id="UP000256763"/>
    </source>
</evidence>
<keyword evidence="2" id="KW-1185">Reference proteome</keyword>
<dbReference type="Proteomes" id="UP000256763">
    <property type="component" value="Unassembled WGS sequence"/>
</dbReference>
<gene>
    <name evidence="1" type="ORF">CAL65_14525</name>
</gene>
<comment type="caution">
    <text evidence="1">The sequence shown here is derived from an EMBL/GenBank/DDBJ whole genome shotgun (WGS) entry which is preliminary data.</text>
</comment>
<reference evidence="2" key="1">
    <citation type="submission" date="2017-05" db="EMBL/GenBank/DDBJ databases">
        <authorList>
            <person name="Sharma S."/>
            <person name="Sidhu C."/>
            <person name="Pinnaka A.K."/>
        </authorList>
    </citation>
    <scope>NUCLEOTIDE SEQUENCE [LARGE SCALE GENOMIC DNA]</scope>
    <source>
        <strain evidence="2">AK93</strain>
    </source>
</reference>
<dbReference type="AlphaFoldDB" id="A0A3E0WNM9"/>
<sequence>MSKTLRRSICLAVLMALIAVTITHGYLAAYSVDHSAGNVVAGCDAQGAHHAELEHSPHSAGAHGAADCEFCIQCHASVAALGVFVSPELFSDVIDTAGFSVLPLRSERFLRPPRALA</sequence>
<dbReference type="EMBL" id="NFZW01000015">
    <property type="protein sequence ID" value="RFA34580.1"/>
    <property type="molecule type" value="Genomic_DNA"/>
</dbReference>
<proteinExistence type="predicted"/>
<evidence type="ECO:0008006" key="3">
    <source>
        <dbReference type="Google" id="ProtNLM"/>
    </source>
</evidence>
<dbReference type="Pfam" id="PF11162">
    <property type="entry name" value="DUF2946"/>
    <property type="match status" value="1"/>
</dbReference>
<dbReference type="InterPro" id="IPR021333">
    <property type="entry name" value="DUF2946"/>
</dbReference>
<accession>A0A3E0WNM9</accession>
<protein>
    <recommendedName>
        <fullName evidence="3">DUF2946 domain-containing protein</fullName>
    </recommendedName>
</protein>
<evidence type="ECO:0000313" key="1">
    <source>
        <dbReference type="EMBL" id="RFA34580.1"/>
    </source>
</evidence>
<dbReference type="RefSeq" id="WP_116302778.1">
    <property type="nucleotide sequence ID" value="NZ_NFZV01000014.1"/>
</dbReference>